<name>A0ABN0DI08_9VIBR</name>
<organism evidence="2 3">
    <name type="scientific">Vibrio tubiashii ATCC 19109</name>
    <dbReference type="NCBI Taxonomy" id="1051646"/>
    <lineage>
        <taxon>Bacteria</taxon>
        <taxon>Pseudomonadati</taxon>
        <taxon>Pseudomonadota</taxon>
        <taxon>Gammaproteobacteria</taxon>
        <taxon>Vibrionales</taxon>
        <taxon>Vibrionaceae</taxon>
        <taxon>Vibrio</taxon>
        <taxon>Vibrio oreintalis group</taxon>
    </lineage>
</organism>
<sequence length="49" mass="5282">MAGIIATFSNVFDSQAIFAGVAVSLLPILYALFIILFIIPISLKNNKGR</sequence>
<feature type="transmembrane region" description="Helical" evidence="1">
    <location>
        <begin position="16"/>
        <end position="39"/>
    </location>
</feature>
<keyword evidence="3" id="KW-1185">Reference proteome</keyword>
<evidence type="ECO:0000256" key="1">
    <source>
        <dbReference type="SAM" id="Phobius"/>
    </source>
</evidence>
<keyword evidence="1" id="KW-0812">Transmembrane</keyword>
<keyword evidence="1" id="KW-1133">Transmembrane helix</keyword>
<dbReference type="EMBL" id="AFWI01000112">
    <property type="protein sequence ID" value="EGU56481.1"/>
    <property type="molecule type" value="Genomic_DNA"/>
</dbReference>
<gene>
    <name evidence="2" type="ORF">VITU9109_17343</name>
</gene>
<keyword evidence="1" id="KW-0472">Membrane</keyword>
<protein>
    <submittedName>
        <fullName evidence="2">Uncharacterized protein</fullName>
    </submittedName>
</protein>
<proteinExistence type="predicted"/>
<dbReference type="Proteomes" id="UP000003836">
    <property type="component" value="Unassembled WGS sequence"/>
</dbReference>
<reference evidence="2 3" key="1">
    <citation type="journal article" date="2012" name="Int. J. Syst. Evol. Microbiol.">
        <title>Vibrio caribbeanicus sp. nov., isolated from the marine sponge Scleritoderma cyanea.</title>
        <authorList>
            <person name="Hoffmann M."/>
            <person name="Monday S.R."/>
            <person name="Allard M.W."/>
            <person name="Strain E.A."/>
            <person name="Whittaker P."/>
            <person name="Naum M."/>
            <person name="McCarthy P.J."/>
            <person name="Lopez J.V."/>
            <person name="Fischer M."/>
            <person name="Brown E.W."/>
        </authorList>
    </citation>
    <scope>NUCLEOTIDE SEQUENCE [LARGE SCALE GENOMIC DNA]</scope>
    <source>
        <strain evidence="2 3">ATCC 19109</strain>
    </source>
</reference>
<accession>A0ABN0DI08</accession>
<comment type="caution">
    <text evidence="2">The sequence shown here is derived from an EMBL/GenBank/DDBJ whole genome shotgun (WGS) entry which is preliminary data.</text>
</comment>
<evidence type="ECO:0000313" key="3">
    <source>
        <dbReference type="Proteomes" id="UP000003836"/>
    </source>
</evidence>
<evidence type="ECO:0000313" key="2">
    <source>
        <dbReference type="EMBL" id="EGU56481.1"/>
    </source>
</evidence>